<feature type="compositionally biased region" description="Low complexity" evidence="1">
    <location>
        <begin position="376"/>
        <end position="388"/>
    </location>
</feature>
<evidence type="ECO:0000313" key="3">
    <source>
        <dbReference type="Proteomes" id="UP001345013"/>
    </source>
</evidence>
<comment type="caution">
    <text evidence="2">The sequence shown here is derived from an EMBL/GenBank/DDBJ whole genome shotgun (WGS) entry which is preliminary data.</text>
</comment>
<dbReference type="Proteomes" id="UP001345013">
    <property type="component" value="Unassembled WGS sequence"/>
</dbReference>
<sequence>MSDDEYYYDPDFDDFHEMLYDADAEPDLADDLAEHAMHSPLWQDNPTEELRDYFSDWEYYSDDYYDDDPDLLNGVTKTGDGQRLSQRPAQPAKRGKKRKLSETTEHPKLAKEELDALTACLQGTVWKSRSPEPGVTYRKGIDTPVALQLSREIMRSAYSRKRGFGKGRLQGDESWANDLSLEDMGLKAERSVSMHEPPKPDDEEEGEEEENVEVDEDAMGVEEDLTEKEAAEAEAVVAEPYRVDLMSELTPVNSVVVQEEIDYGSAPRKKRKLSVSTGATSEKNALPTPDGSLDRDQSDADIEEESKETKQPAKGGRGRYKKAEIASKVPQEGERKEVKPTTGPGRKRKLSINSAIGSTASSRAKRMDTKKDSADPKPTVTTAAATRPTRNRKK</sequence>
<feature type="compositionally biased region" description="Acidic residues" evidence="1">
    <location>
        <begin position="201"/>
        <end position="226"/>
    </location>
</feature>
<proteinExistence type="predicted"/>
<name>A0ABR0K8R5_9EURO</name>
<feature type="region of interest" description="Disordered" evidence="1">
    <location>
        <begin position="64"/>
        <end position="111"/>
    </location>
</feature>
<protein>
    <submittedName>
        <fullName evidence="2">Uncharacterized protein</fullName>
    </submittedName>
</protein>
<feature type="compositionally biased region" description="Polar residues" evidence="1">
    <location>
        <begin position="274"/>
        <end position="283"/>
    </location>
</feature>
<evidence type="ECO:0000256" key="1">
    <source>
        <dbReference type="SAM" id="MobiDB-lite"/>
    </source>
</evidence>
<keyword evidence="3" id="KW-1185">Reference proteome</keyword>
<organism evidence="2 3">
    <name type="scientific">Lithohypha guttulata</name>
    <dbReference type="NCBI Taxonomy" id="1690604"/>
    <lineage>
        <taxon>Eukaryota</taxon>
        <taxon>Fungi</taxon>
        <taxon>Dikarya</taxon>
        <taxon>Ascomycota</taxon>
        <taxon>Pezizomycotina</taxon>
        <taxon>Eurotiomycetes</taxon>
        <taxon>Chaetothyriomycetidae</taxon>
        <taxon>Chaetothyriales</taxon>
        <taxon>Trichomeriaceae</taxon>
        <taxon>Lithohypha</taxon>
    </lineage>
</organism>
<feature type="compositionally biased region" description="Polar residues" evidence="1">
    <location>
        <begin position="351"/>
        <end position="362"/>
    </location>
</feature>
<evidence type="ECO:0000313" key="2">
    <source>
        <dbReference type="EMBL" id="KAK5091982.1"/>
    </source>
</evidence>
<feature type="region of interest" description="Disordered" evidence="1">
    <location>
        <begin position="186"/>
        <end position="233"/>
    </location>
</feature>
<gene>
    <name evidence="2" type="ORF">LTR24_005630</name>
</gene>
<feature type="compositionally biased region" description="Basic and acidic residues" evidence="1">
    <location>
        <begin position="365"/>
        <end position="375"/>
    </location>
</feature>
<feature type="region of interest" description="Disordered" evidence="1">
    <location>
        <begin position="260"/>
        <end position="394"/>
    </location>
</feature>
<reference evidence="2 3" key="1">
    <citation type="submission" date="2023-08" db="EMBL/GenBank/DDBJ databases">
        <title>Black Yeasts Isolated from many extreme environments.</title>
        <authorList>
            <person name="Coleine C."/>
            <person name="Stajich J.E."/>
            <person name="Selbmann L."/>
        </authorList>
    </citation>
    <scope>NUCLEOTIDE SEQUENCE [LARGE SCALE GENOMIC DNA]</scope>
    <source>
        <strain evidence="2 3">CCFEE 5885</strain>
    </source>
</reference>
<accession>A0ABR0K8R5</accession>
<feature type="compositionally biased region" description="Basic and acidic residues" evidence="1">
    <location>
        <begin position="186"/>
        <end position="200"/>
    </location>
</feature>
<dbReference type="EMBL" id="JAVRRG010000066">
    <property type="protein sequence ID" value="KAK5091982.1"/>
    <property type="molecule type" value="Genomic_DNA"/>
</dbReference>
<feature type="compositionally biased region" description="Basic and acidic residues" evidence="1">
    <location>
        <begin position="100"/>
        <end position="111"/>
    </location>
</feature>
<feature type="compositionally biased region" description="Basic and acidic residues" evidence="1">
    <location>
        <begin position="321"/>
        <end position="339"/>
    </location>
</feature>